<keyword evidence="2" id="KW-0238">DNA-binding</keyword>
<dbReference type="InterPro" id="IPR036390">
    <property type="entry name" value="WH_DNA-bd_sf"/>
</dbReference>
<dbReference type="PROSITE" id="PS00888">
    <property type="entry name" value="CNMP_BINDING_1"/>
    <property type="match status" value="1"/>
</dbReference>
<evidence type="ECO:0000256" key="3">
    <source>
        <dbReference type="ARBA" id="ARBA00023163"/>
    </source>
</evidence>
<dbReference type="GO" id="GO:0005829">
    <property type="term" value="C:cytosol"/>
    <property type="evidence" value="ECO:0007669"/>
    <property type="project" value="TreeGrafter"/>
</dbReference>
<dbReference type="PROSITE" id="PS50042">
    <property type="entry name" value="CNMP_BINDING_3"/>
    <property type="match status" value="1"/>
</dbReference>
<dbReference type="Pfam" id="PF13545">
    <property type="entry name" value="HTH_Crp_2"/>
    <property type="match status" value="1"/>
</dbReference>
<dbReference type="SMART" id="SM00419">
    <property type="entry name" value="HTH_CRP"/>
    <property type="match status" value="1"/>
</dbReference>
<feature type="domain" description="Cyclic nucleotide-binding" evidence="4">
    <location>
        <begin position="23"/>
        <end position="102"/>
    </location>
</feature>
<dbReference type="Proteomes" id="UP000323646">
    <property type="component" value="Unassembled WGS sequence"/>
</dbReference>
<reference evidence="6 7" key="1">
    <citation type="submission" date="2019-08" db="EMBL/GenBank/DDBJ databases">
        <title>Selenomonas sp. mPRGC5 and Selenomonas sp. mPRGC8 isolated from ruminal fluid of dairy goat (Capra hircus).</title>
        <authorList>
            <person name="Poothong S."/>
            <person name="Nuengjamnong C."/>
            <person name="Tanasupawat S."/>
        </authorList>
    </citation>
    <scope>NUCLEOTIDE SEQUENCE [LARGE SCALE GENOMIC DNA]</scope>
    <source>
        <strain evidence="7">mPRGC5</strain>
    </source>
</reference>
<keyword evidence="7" id="KW-1185">Reference proteome</keyword>
<evidence type="ECO:0000256" key="1">
    <source>
        <dbReference type="ARBA" id="ARBA00023015"/>
    </source>
</evidence>
<dbReference type="InterPro" id="IPR018490">
    <property type="entry name" value="cNMP-bd_dom_sf"/>
</dbReference>
<evidence type="ECO:0000256" key="2">
    <source>
        <dbReference type="ARBA" id="ARBA00023125"/>
    </source>
</evidence>
<dbReference type="GO" id="GO:0003677">
    <property type="term" value="F:DNA binding"/>
    <property type="evidence" value="ECO:0007669"/>
    <property type="project" value="UniProtKB-KW"/>
</dbReference>
<feature type="domain" description="HTH crp-type" evidence="5">
    <location>
        <begin position="137"/>
        <end position="205"/>
    </location>
</feature>
<dbReference type="PANTHER" id="PTHR24567:SF74">
    <property type="entry name" value="HTH-TYPE TRANSCRIPTIONAL REGULATOR ARCR"/>
    <property type="match status" value="1"/>
</dbReference>
<dbReference type="CDD" id="cd00038">
    <property type="entry name" value="CAP_ED"/>
    <property type="match status" value="1"/>
</dbReference>
<dbReference type="EMBL" id="VTOY01000022">
    <property type="protein sequence ID" value="TYZ19531.1"/>
    <property type="molecule type" value="Genomic_DNA"/>
</dbReference>
<protein>
    <submittedName>
        <fullName evidence="6">Crp/Fnr family transcriptional regulator</fullName>
    </submittedName>
</protein>
<dbReference type="Pfam" id="PF00027">
    <property type="entry name" value="cNMP_binding"/>
    <property type="match status" value="1"/>
</dbReference>
<evidence type="ECO:0000313" key="7">
    <source>
        <dbReference type="Proteomes" id="UP000323646"/>
    </source>
</evidence>
<dbReference type="SMART" id="SM00100">
    <property type="entry name" value="cNMP"/>
    <property type="match status" value="1"/>
</dbReference>
<dbReference type="OrthoDB" id="1664418at2"/>
<dbReference type="AlphaFoldDB" id="A0A5D6VTX7"/>
<dbReference type="RefSeq" id="WP_149172444.1">
    <property type="nucleotide sequence ID" value="NZ_VTOY01000022.1"/>
</dbReference>
<dbReference type="InterPro" id="IPR014710">
    <property type="entry name" value="RmlC-like_jellyroll"/>
</dbReference>
<dbReference type="Gene3D" id="2.60.120.10">
    <property type="entry name" value="Jelly Rolls"/>
    <property type="match status" value="1"/>
</dbReference>
<dbReference type="InterPro" id="IPR050397">
    <property type="entry name" value="Env_Response_Regulators"/>
</dbReference>
<proteinExistence type="predicted"/>
<keyword evidence="1" id="KW-0805">Transcription regulation</keyword>
<evidence type="ECO:0000259" key="5">
    <source>
        <dbReference type="PROSITE" id="PS51063"/>
    </source>
</evidence>
<evidence type="ECO:0000259" key="4">
    <source>
        <dbReference type="PROSITE" id="PS50042"/>
    </source>
</evidence>
<sequence length="218" mass="24312">MKLDYMLDHMPEGIKRQTTHKVFLPGESVVRKGERADHVYLLTRGSTRVSNEFASGQRYTFASLEVPDLVGDLEVLAGQEVYAASNEAVTTCEVLAMSAETFLLWMRTDNDFALAVAQLLAAKMYPTSNEAGRVKFLPSLERLHSYLVKRLGTIETDMFILHTSRQQIADDIGTSVKTVNRGVTKLKEAGLISLLHGKITINKEQQAALHKAFDEIIE</sequence>
<accession>A0A5D6VTX7</accession>
<gene>
    <name evidence="6" type="ORF">FZ040_13265</name>
</gene>
<evidence type="ECO:0000313" key="6">
    <source>
        <dbReference type="EMBL" id="TYZ19531.1"/>
    </source>
</evidence>
<dbReference type="SUPFAM" id="SSF46785">
    <property type="entry name" value="Winged helix' DNA-binding domain"/>
    <property type="match status" value="1"/>
</dbReference>
<dbReference type="InterPro" id="IPR018488">
    <property type="entry name" value="cNMP-bd_CS"/>
</dbReference>
<dbReference type="InterPro" id="IPR000595">
    <property type="entry name" value="cNMP-bd_dom"/>
</dbReference>
<keyword evidence="3" id="KW-0804">Transcription</keyword>
<name>A0A5D6VTX7_9FIRM</name>
<dbReference type="SUPFAM" id="SSF51206">
    <property type="entry name" value="cAMP-binding domain-like"/>
    <property type="match status" value="1"/>
</dbReference>
<organism evidence="6 7">
    <name type="scientific">Selenomonas ruminis</name>
    <dbReference type="NCBI Taxonomy" id="2593411"/>
    <lineage>
        <taxon>Bacteria</taxon>
        <taxon>Bacillati</taxon>
        <taxon>Bacillota</taxon>
        <taxon>Negativicutes</taxon>
        <taxon>Selenomonadales</taxon>
        <taxon>Selenomonadaceae</taxon>
        <taxon>Selenomonas</taxon>
    </lineage>
</organism>
<dbReference type="GO" id="GO:0003700">
    <property type="term" value="F:DNA-binding transcription factor activity"/>
    <property type="evidence" value="ECO:0007669"/>
    <property type="project" value="TreeGrafter"/>
</dbReference>
<dbReference type="PRINTS" id="PR00034">
    <property type="entry name" value="HTHCRP"/>
</dbReference>
<dbReference type="PANTHER" id="PTHR24567">
    <property type="entry name" value="CRP FAMILY TRANSCRIPTIONAL REGULATORY PROTEIN"/>
    <property type="match status" value="1"/>
</dbReference>
<dbReference type="InterPro" id="IPR012318">
    <property type="entry name" value="HTH_CRP"/>
</dbReference>
<dbReference type="CDD" id="cd00092">
    <property type="entry name" value="HTH_CRP"/>
    <property type="match status" value="1"/>
</dbReference>
<dbReference type="PROSITE" id="PS51063">
    <property type="entry name" value="HTH_CRP_2"/>
    <property type="match status" value="1"/>
</dbReference>
<comment type="caution">
    <text evidence="6">The sequence shown here is derived from an EMBL/GenBank/DDBJ whole genome shotgun (WGS) entry which is preliminary data.</text>
</comment>